<dbReference type="Pfam" id="PF00590">
    <property type="entry name" value="TP_methylase"/>
    <property type="match status" value="1"/>
</dbReference>
<dbReference type="GO" id="GO:0030788">
    <property type="term" value="F:precorrin-2 C20-methyltransferase activity"/>
    <property type="evidence" value="ECO:0007669"/>
    <property type="project" value="InterPro"/>
</dbReference>
<evidence type="ECO:0000256" key="1">
    <source>
        <dbReference type="ARBA" id="ARBA00004953"/>
    </source>
</evidence>
<dbReference type="PANTHER" id="PTHR43467">
    <property type="entry name" value="COBALT-PRECORRIN-2 C(20)-METHYLTRANSFERASE"/>
    <property type="match status" value="1"/>
</dbReference>
<keyword evidence="6" id="KW-0949">S-adenosyl-L-methionine</keyword>
<keyword evidence="3" id="KW-0169">Cobalamin biosynthesis</keyword>
<comment type="pathway">
    <text evidence="1">Cofactor biosynthesis; adenosylcobalamin biosynthesis.</text>
</comment>
<dbReference type="RefSeq" id="WP_092215246.1">
    <property type="nucleotide sequence ID" value="NZ_FMUX01000028.1"/>
</dbReference>
<dbReference type="GO" id="GO:0009236">
    <property type="term" value="P:cobalamin biosynthetic process"/>
    <property type="evidence" value="ECO:0007669"/>
    <property type="project" value="UniProtKB-UniRule"/>
</dbReference>
<dbReference type="Gene3D" id="3.30.950.10">
    <property type="entry name" value="Methyltransferase, Cobalt-precorrin-4 Transmethylase, Domain 2"/>
    <property type="match status" value="1"/>
</dbReference>
<accession>A0A1G5JDK8</accession>
<dbReference type="SUPFAM" id="SSF53790">
    <property type="entry name" value="Tetrapyrrole methylase"/>
    <property type="match status" value="1"/>
</dbReference>
<organism evidence="9 10">
    <name type="scientific">Desulfoluna spongiiphila</name>
    <dbReference type="NCBI Taxonomy" id="419481"/>
    <lineage>
        <taxon>Bacteria</taxon>
        <taxon>Pseudomonadati</taxon>
        <taxon>Thermodesulfobacteriota</taxon>
        <taxon>Desulfobacteria</taxon>
        <taxon>Desulfobacterales</taxon>
        <taxon>Desulfolunaceae</taxon>
        <taxon>Desulfoluna</taxon>
    </lineage>
</organism>
<keyword evidence="10" id="KW-1185">Reference proteome</keyword>
<evidence type="ECO:0000259" key="8">
    <source>
        <dbReference type="Pfam" id="PF00590"/>
    </source>
</evidence>
<evidence type="ECO:0000256" key="4">
    <source>
        <dbReference type="ARBA" id="ARBA00022603"/>
    </source>
</evidence>
<evidence type="ECO:0000256" key="7">
    <source>
        <dbReference type="PIRNR" id="PIRNR036427"/>
    </source>
</evidence>
<dbReference type="InterPro" id="IPR035996">
    <property type="entry name" value="4pyrrol_Methylase_sf"/>
</dbReference>
<dbReference type="EMBL" id="FMUX01000028">
    <property type="protein sequence ID" value="SCY85879.1"/>
    <property type="molecule type" value="Genomic_DNA"/>
</dbReference>
<sequence length="242" mass="26144">MSENRGTLFGIGVGPGEPDLITMKAVKAMQDVDVIFTASSSKNSFSLAVEIARPHLPENVTVEILPFPMTSEQGVTTKAWKENADRIAEVLNTGKNAAFLTLGDPLTYSTFGYILQYMKADHAECPVVTIPGITSFQAAAARINTPLVEAEESLVITSGAYGGEHVRRVAATSENVVLLKAYKNVDDIADALSDSGLMEHSCAIKKCGREGEEIIWNVGDLREVKPDYWTLIIAKQKNGLAN</sequence>
<dbReference type="AlphaFoldDB" id="A0A1G5JDK8"/>
<dbReference type="InterPro" id="IPR006364">
    <property type="entry name" value="CobI/CbiL/CobIJ_dom"/>
</dbReference>
<proteinExistence type="inferred from homology"/>
<gene>
    <name evidence="9" type="ORF">SAMN05216233_12816</name>
</gene>
<name>A0A1G5JDK8_9BACT</name>
<dbReference type="CDD" id="cd11645">
    <property type="entry name" value="Precorrin_2_C20_MT"/>
    <property type="match status" value="1"/>
</dbReference>
<dbReference type="PANTHER" id="PTHR43467:SF2">
    <property type="entry name" value="COBALT-PRECORRIN-2 C(20)-METHYLTRANSFERASE"/>
    <property type="match status" value="1"/>
</dbReference>
<dbReference type="InterPro" id="IPR014776">
    <property type="entry name" value="4pyrrole_Mease_sub2"/>
</dbReference>
<dbReference type="InterPro" id="IPR014777">
    <property type="entry name" value="4pyrrole_Mease_sub1"/>
</dbReference>
<comment type="similarity">
    <text evidence="2 7">Belongs to the precorrin methyltransferase family.</text>
</comment>
<dbReference type="PIRSF" id="PIRSF036427">
    <property type="entry name" value="Precrrn-2_mtase"/>
    <property type="match status" value="1"/>
</dbReference>
<evidence type="ECO:0000256" key="5">
    <source>
        <dbReference type="ARBA" id="ARBA00022679"/>
    </source>
</evidence>
<feature type="domain" description="Tetrapyrrole methylase" evidence="8">
    <location>
        <begin position="7"/>
        <end position="219"/>
    </location>
</feature>
<dbReference type="GO" id="GO:0032259">
    <property type="term" value="P:methylation"/>
    <property type="evidence" value="ECO:0007669"/>
    <property type="project" value="UniProtKB-KW"/>
</dbReference>
<evidence type="ECO:0000313" key="9">
    <source>
        <dbReference type="EMBL" id="SCY85879.1"/>
    </source>
</evidence>
<dbReference type="OrthoDB" id="9804789at2"/>
<dbReference type="NCBIfam" id="TIGR01467">
    <property type="entry name" value="cobI_cbiL"/>
    <property type="match status" value="1"/>
</dbReference>
<dbReference type="InterPro" id="IPR000878">
    <property type="entry name" value="4pyrrol_Mease"/>
</dbReference>
<evidence type="ECO:0000256" key="6">
    <source>
        <dbReference type="ARBA" id="ARBA00022691"/>
    </source>
</evidence>
<dbReference type="Gene3D" id="3.40.1010.10">
    <property type="entry name" value="Cobalt-precorrin-4 Transmethylase, Domain 1"/>
    <property type="match status" value="1"/>
</dbReference>
<evidence type="ECO:0000313" key="10">
    <source>
        <dbReference type="Proteomes" id="UP000198870"/>
    </source>
</evidence>
<dbReference type="STRING" id="419481.SAMN05216233_12816"/>
<reference evidence="9 10" key="1">
    <citation type="submission" date="2016-10" db="EMBL/GenBank/DDBJ databases">
        <authorList>
            <person name="de Groot N.N."/>
        </authorList>
    </citation>
    <scope>NUCLEOTIDE SEQUENCE [LARGE SCALE GENOMIC DNA]</scope>
    <source>
        <strain evidence="9 10">AA1</strain>
    </source>
</reference>
<evidence type="ECO:0000256" key="2">
    <source>
        <dbReference type="ARBA" id="ARBA00005879"/>
    </source>
</evidence>
<dbReference type="UniPathway" id="UPA00148"/>
<protein>
    <submittedName>
        <fullName evidence="9">Precorrin-2/cobalt-factor-2 C20-methyltransferase</fullName>
    </submittedName>
</protein>
<keyword evidence="5 9" id="KW-0808">Transferase</keyword>
<dbReference type="Proteomes" id="UP000198870">
    <property type="component" value="Unassembled WGS sequence"/>
</dbReference>
<dbReference type="InterPro" id="IPR012382">
    <property type="entry name" value="CobI/CbiL"/>
</dbReference>
<keyword evidence="4 9" id="KW-0489">Methyltransferase</keyword>
<evidence type="ECO:0000256" key="3">
    <source>
        <dbReference type="ARBA" id="ARBA00022573"/>
    </source>
</evidence>